<dbReference type="AlphaFoldDB" id="A0A699GM91"/>
<name>A0A699GM91_TANCI</name>
<dbReference type="EMBL" id="BKCJ010009267">
    <property type="protein sequence ID" value="GEU86173.1"/>
    <property type="molecule type" value="Genomic_DNA"/>
</dbReference>
<proteinExistence type="predicted"/>
<comment type="caution">
    <text evidence="2">The sequence shown here is derived from an EMBL/GenBank/DDBJ whole genome shotgun (WGS) entry which is preliminary data.</text>
</comment>
<protein>
    <submittedName>
        <fullName evidence="2">Uncharacterized protein</fullName>
    </submittedName>
</protein>
<accession>A0A699GM91</accession>
<sequence length="93" mass="10263">VNTAKGKVVVNAVKGNGFAAVKGSAFSNGLRPEKSLTPHLKIGTSSRRSLDEDDASKQERNLKHRSIFKERDFDVQAMMDANYELATRLIAEE</sequence>
<reference evidence="2" key="1">
    <citation type="journal article" date="2019" name="Sci. Rep.">
        <title>Draft genome of Tanacetum cinerariifolium, the natural source of mosquito coil.</title>
        <authorList>
            <person name="Yamashiro T."/>
            <person name="Shiraishi A."/>
            <person name="Satake H."/>
            <person name="Nakayama K."/>
        </authorList>
    </citation>
    <scope>NUCLEOTIDE SEQUENCE</scope>
</reference>
<organism evidence="2">
    <name type="scientific">Tanacetum cinerariifolium</name>
    <name type="common">Dalmatian daisy</name>
    <name type="synonym">Chrysanthemum cinerariifolium</name>
    <dbReference type="NCBI Taxonomy" id="118510"/>
    <lineage>
        <taxon>Eukaryota</taxon>
        <taxon>Viridiplantae</taxon>
        <taxon>Streptophyta</taxon>
        <taxon>Embryophyta</taxon>
        <taxon>Tracheophyta</taxon>
        <taxon>Spermatophyta</taxon>
        <taxon>Magnoliopsida</taxon>
        <taxon>eudicotyledons</taxon>
        <taxon>Gunneridae</taxon>
        <taxon>Pentapetalae</taxon>
        <taxon>asterids</taxon>
        <taxon>campanulids</taxon>
        <taxon>Asterales</taxon>
        <taxon>Asteraceae</taxon>
        <taxon>Asteroideae</taxon>
        <taxon>Anthemideae</taxon>
        <taxon>Anthemidinae</taxon>
        <taxon>Tanacetum</taxon>
    </lineage>
</organism>
<feature type="region of interest" description="Disordered" evidence="1">
    <location>
        <begin position="28"/>
        <end position="63"/>
    </location>
</feature>
<gene>
    <name evidence="2" type="ORF">Tci_058151</name>
</gene>
<feature type="non-terminal residue" evidence="2">
    <location>
        <position position="1"/>
    </location>
</feature>
<evidence type="ECO:0000256" key="1">
    <source>
        <dbReference type="SAM" id="MobiDB-lite"/>
    </source>
</evidence>
<evidence type="ECO:0000313" key="2">
    <source>
        <dbReference type="EMBL" id="GEU86173.1"/>
    </source>
</evidence>